<gene>
    <name evidence="1" type="ORF">CNMCM5623_007600</name>
</gene>
<dbReference type="OrthoDB" id="4511124at2759"/>
<dbReference type="AlphaFoldDB" id="A0A8H6QL46"/>
<dbReference type="EMBL" id="JACBAE010000889">
    <property type="protein sequence ID" value="KAF7174514.1"/>
    <property type="molecule type" value="Genomic_DNA"/>
</dbReference>
<evidence type="ECO:0000313" key="2">
    <source>
        <dbReference type="Proteomes" id="UP000654922"/>
    </source>
</evidence>
<comment type="caution">
    <text evidence="1">The sequence shown here is derived from an EMBL/GenBank/DDBJ whole genome shotgun (WGS) entry which is preliminary data.</text>
</comment>
<dbReference type="Proteomes" id="UP000654922">
    <property type="component" value="Unassembled WGS sequence"/>
</dbReference>
<organism evidence="1 2">
    <name type="scientific">Aspergillus felis</name>
    <dbReference type="NCBI Taxonomy" id="1287682"/>
    <lineage>
        <taxon>Eukaryota</taxon>
        <taxon>Fungi</taxon>
        <taxon>Dikarya</taxon>
        <taxon>Ascomycota</taxon>
        <taxon>Pezizomycotina</taxon>
        <taxon>Eurotiomycetes</taxon>
        <taxon>Eurotiomycetidae</taxon>
        <taxon>Eurotiales</taxon>
        <taxon>Aspergillaceae</taxon>
        <taxon>Aspergillus</taxon>
        <taxon>Aspergillus subgen. Fumigati</taxon>
    </lineage>
</organism>
<proteinExistence type="predicted"/>
<sequence length="218" mass="25159">MVQTKLDQVADRLIGEVWDEVEYEPLWRDAELTKALNTLPNEKMNTEALPDWIAYLARFKYRHWAKMVKLAVGYAGPALAGKMVVFNDLSKLQENLINWTAWGHLSAQINWAQNLMIWGVRVLNTDSMKQSFVPEANVLGAVWGYRNLKQVMLETLEKGFLSQTTCSKVSIILDEEEWNTAMDNLNQYALILHTNGWRPDLDDLNEDLSVYQMNIDNH</sequence>
<evidence type="ECO:0000313" key="1">
    <source>
        <dbReference type="EMBL" id="KAF7174514.1"/>
    </source>
</evidence>
<protein>
    <submittedName>
        <fullName evidence="1">Uncharacterized protein</fullName>
    </submittedName>
</protein>
<name>A0A8H6QL46_9EURO</name>
<reference evidence="1" key="1">
    <citation type="submission" date="2020-06" db="EMBL/GenBank/DDBJ databases">
        <title>Draft genome sequences of strains closely related to Aspergillus parafelis and Aspergillus hiratsukae.</title>
        <authorList>
            <person name="Dos Santos R.A.C."/>
            <person name="Rivero-Menendez O."/>
            <person name="Steenwyk J.L."/>
            <person name="Mead M.E."/>
            <person name="Goldman G.H."/>
            <person name="Alastruey-Izquierdo A."/>
            <person name="Rokas A."/>
        </authorList>
    </citation>
    <scope>NUCLEOTIDE SEQUENCE</scope>
    <source>
        <strain evidence="1">CNM-CM5623</strain>
    </source>
</reference>
<accession>A0A8H6QL46</accession>